<evidence type="ECO:0000259" key="1">
    <source>
        <dbReference type="SMART" id="SM00860"/>
    </source>
</evidence>
<feature type="domain" description="Knr4/Smi1-like" evidence="1">
    <location>
        <begin position="7"/>
        <end position="111"/>
    </location>
</feature>
<dbReference type="RefSeq" id="WP_104230407.1">
    <property type="nucleotide sequence ID" value="NZ_PSNW01000005.1"/>
</dbReference>
<evidence type="ECO:0000313" key="2">
    <source>
        <dbReference type="EMBL" id="PPE73893.1"/>
    </source>
</evidence>
<dbReference type="SUPFAM" id="SSF160631">
    <property type="entry name" value="SMI1/KNR4-like"/>
    <property type="match status" value="1"/>
</dbReference>
<sequence length="114" mass="12657">MKISTEIPSALDISSAEKRLSFSFPEGYVSFLRSGGLGELRIKHRVLSPSEAIKSQRLISHRGLVPFADNGCGDFYCWVAAQGSASVVVFVDHESGTYHEISESFDAWLRESRF</sequence>
<protein>
    <recommendedName>
        <fullName evidence="1">Knr4/Smi1-like domain-containing protein</fullName>
    </recommendedName>
</protein>
<reference evidence="2 3" key="1">
    <citation type="submission" date="2018-02" db="EMBL/GenBank/DDBJ databases">
        <title>Genome sequencing of Solimonas sp. HR-BB.</title>
        <authorList>
            <person name="Lee Y."/>
            <person name="Jeon C.O."/>
        </authorList>
    </citation>
    <scope>NUCLEOTIDE SEQUENCE [LARGE SCALE GENOMIC DNA]</scope>
    <source>
        <strain evidence="2 3">HR-BB</strain>
    </source>
</reference>
<dbReference type="OrthoDB" id="980721at2"/>
<proteinExistence type="predicted"/>
<dbReference type="EMBL" id="PSNW01000005">
    <property type="protein sequence ID" value="PPE73893.1"/>
    <property type="molecule type" value="Genomic_DNA"/>
</dbReference>
<dbReference type="InterPro" id="IPR037883">
    <property type="entry name" value="Knr4/Smi1-like_sf"/>
</dbReference>
<dbReference type="Proteomes" id="UP000238220">
    <property type="component" value="Unassembled WGS sequence"/>
</dbReference>
<dbReference type="Gene3D" id="3.40.1580.10">
    <property type="entry name" value="SMI1/KNR4-like"/>
    <property type="match status" value="1"/>
</dbReference>
<keyword evidence="3" id="KW-1185">Reference proteome</keyword>
<dbReference type="InterPro" id="IPR018958">
    <property type="entry name" value="Knr4/Smi1-like_dom"/>
</dbReference>
<accession>A0A2S5TFW6</accession>
<dbReference type="Pfam" id="PF09346">
    <property type="entry name" value="SMI1_KNR4"/>
    <property type="match status" value="1"/>
</dbReference>
<dbReference type="AlphaFoldDB" id="A0A2S5TFW6"/>
<comment type="caution">
    <text evidence="2">The sequence shown here is derived from an EMBL/GenBank/DDBJ whole genome shotgun (WGS) entry which is preliminary data.</text>
</comment>
<evidence type="ECO:0000313" key="3">
    <source>
        <dbReference type="Proteomes" id="UP000238220"/>
    </source>
</evidence>
<name>A0A2S5TFW6_9GAMM</name>
<dbReference type="SMART" id="SM00860">
    <property type="entry name" value="SMI1_KNR4"/>
    <property type="match status" value="1"/>
</dbReference>
<gene>
    <name evidence="2" type="ORF">C3942_10865</name>
</gene>
<organism evidence="2 3">
    <name type="scientific">Solimonas fluminis</name>
    <dbReference type="NCBI Taxonomy" id="2086571"/>
    <lineage>
        <taxon>Bacteria</taxon>
        <taxon>Pseudomonadati</taxon>
        <taxon>Pseudomonadota</taxon>
        <taxon>Gammaproteobacteria</taxon>
        <taxon>Nevskiales</taxon>
        <taxon>Nevskiaceae</taxon>
        <taxon>Solimonas</taxon>
    </lineage>
</organism>